<sequence length="108" mass="11257">MNTGFLGSFSSVIRSRDITLTPLNAEASESATTRGAGCIDSNKRLHNAIKYMYIVCGLCTSPAELDFSAATPLINFGSTGKCAREVPESVPGPPEAIGACTDNISGNQ</sequence>
<dbReference type="AlphaFoldDB" id="L8X4B5"/>
<keyword evidence="3" id="KW-1185">Reference proteome</keyword>
<feature type="region of interest" description="Disordered" evidence="1">
    <location>
        <begin position="86"/>
        <end position="108"/>
    </location>
</feature>
<dbReference type="HOGENOM" id="CLU_2198777_0_0_1"/>
<evidence type="ECO:0000313" key="3">
    <source>
        <dbReference type="Proteomes" id="UP000011668"/>
    </source>
</evidence>
<evidence type="ECO:0000313" key="2">
    <source>
        <dbReference type="EMBL" id="ELU45055.1"/>
    </source>
</evidence>
<comment type="caution">
    <text evidence="2">The sequence shown here is derived from an EMBL/GenBank/DDBJ whole genome shotgun (WGS) entry which is preliminary data.</text>
</comment>
<dbReference type="Proteomes" id="UP000011668">
    <property type="component" value="Unassembled WGS sequence"/>
</dbReference>
<organism evidence="2 3">
    <name type="scientific">Thanatephorus cucumeris (strain AG1-IA)</name>
    <name type="common">Rice sheath blight fungus</name>
    <name type="synonym">Rhizoctonia solani</name>
    <dbReference type="NCBI Taxonomy" id="983506"/>
    <lineage>
        <taxon>Eukaryota</taxon>
        <taxon>Fungi</taxon>
        <taxon>Dikarya</taxon>
        <taxon>Basidiomycota</taxon>
        <taxon>Agaricomycotina</taxon>
        <taxon>Agaricomycetes</taxon>
        <taxon>Cantharellales</taxon>
        <taxon>Ceratobasidiaceae</taxon>
        <taxon>Rhizoctonia</taxon>
        <taxon>Rhizoctonia solani AG-1</taxon>
    </lineage>
</organism>
<name>L8X4B5_THACA</name>
<dbReference type="EMBL" id="AFRT01000218">
    <property type="protein sequence ID" value="ELU45055.1"/>
    <property type="molecule type" value="Genomic_DNA"/>
</dbReference>
<reference evidence="2 3" key="1">
    <citation type="journal article" date="2013" name="Nat. Commun.">
        <title>The evolution and pathogenic mechanisms of the rice sheath blight pathogen.</title>
        <authorList>
            <person name="Zheng A."/>
            <person name="Lin R."/>
            <person name="Xu L."/>
            <person name="Qin P."/>
            <person name="Tang C."/>
            <person name="Ai P."/>
            <person name="Zhang D."/>
            <person name="Liu Y."/>
            <person name="Sun Z."/>
            <person name="Feng H."/>
            <person name="Wang Y."/>
            <person name="Chen Y."/>
            <person name="Liang X."/>
            <person name="Fu R."/>
            <person name="Li Q."/>
            <person name="Zhang J."/>
            <person name="Yu X."/>
            <person name="Xie Z."/>
            <person name="Ding L."/>
            <person name="Guan P."/>
            <person name="Tang J."/>
            <person name="Liang Y."/>
            <person name="Wang S."/>
            <person name="Deng Q."/>
            <person name="Li S."/>
            <person name="Zhu J."/>
            <person name="Wang L."/>
            <person name="Liu H."/>
            <person name="Li P."/>
        </authorList>
    </citation>
    <scope>NUCLEOTIDE SEQUENCE [LARGE SCALE GENOMIC DNA]</scope>
    <source>
        <strain evidence="3">AG-1 IA</strain>
    </source>
</reference>
<gene>
    <name evidence="2" type="ORF">AG1IA_00917</name>
</gene>
<evidence type="ECO:0000256" key="1">
    <source>
        <dbReference type="SAM" id="MobiDB-lite"/>
    </source>
</evidence>
<accession>L8X4B5</accession>
<protein>
    <submittedName>
        <fullName evidence="2">Uncharacterized protein</fullName>
    </submittedName>
</protein>
<proteinExistence type="predicted"/>